<dbReference type="EMBL" id="CP042913">
    <property type="protein sequence ID" value="QEG36695.1"/>
    <property type="molecule type" value="Genomic_DNA"/>
</dbReference>
<dbReference type="RefSeq" id="WP_148075015.1">
    <property type="nucleotide sequence ID" value="NZ_CP042913.1"/>
</dbReference>
<keyword evidence="8" id="KW-0732">Signal</keyword>
<dbReference type="SUPFAM" id="SSF63446">
    <property type="entry name" value="Type I dockerin domain"/>
    <property type="match status" value="1"/>
</dbReference>
<dbReference type="InterPro" id="IPR026071">
    <property type="entry name" value="Glyco_Hydrolase_99"/>
</dbReference>
<dbReference type="Pfam" id="PF16317">
    <property type="entry name" value="Glyco_hydro_99"/>
    <property type="match status" value="1"/>
</dbReference>
<dbReference type="AlphaFoldDB" id="A0A5B9QGC9"/>
<dbReference type="PANTHER" id="PTHR13572">
    <property type="entry name" value="ENDO-ALPHA-1,2-MANNOSIDASE"/>
    <property type="match status" value="1"/>
</dbReference>
<evidence type="ECO:0000256" key="8">
    <source>
        <dbReference type="SAM" id="SignalP"/>
    </source>
</evidence>
<reference evidence="9 10" key="1">
    <citation type="submission" date="2019-08" db="EMBL/GenBank/DDBJ databases">
        <title>Deep-cultivation of Planctomycetes and their phenomic and genomic characterization uncovers novel biology.</title>
        <authorList>
            <person name="Wiegand S."/>
            <person name="Jogler M."/>
            <person name="Boedeker C."/>
            <person name="Pinto D."/>
            <person name="Vollmers J."/>
            <person name="Rivas-Marin E."/>
            <person name="Kohn T."/>
            <person name="Peeters S.H."/>
            <person name="Heuer A."/>
            <person name="Rast P."/>
            <person name="Oberbeckmann S."/>
            <person name="Bunk B."/>
            <person name="Jeske O."/>
            <person name="Meyerdierks A."/>
            <person name="Storesund J.E."/>
            <person name="Kallscheuer N."/>
            <person name="Luecker S."/>
            <person name="Lage O.M."/>
            <person name="Pohl T."/>
            <person name="Merkel B.J."/>
            <person name="Hornburger P."/>
            <person name="Mueller R.-W."/>
            <person name="Bruemmer F."/>
            <person name="Labrenz M."/>
            <person name="Spormann A.M."/>
            <person name="Op den Camp H."/>
            <person name="Overmann J."/>
            <person name="Amann R."/>
            <person name="Jetten M.S.M."/>
            <person name="Mascher T."/>
            <person name="Medema M.H."/>
            <person name="Devos D.P."/>
            <person name="Kaster A.-K."/>
            <person name="Ovreas L."/>
            <person name="Rohde M."/>
            <person name="Galperin M.Y."/>
            <person name="Jogler C."/>
        </authorList>
    </citation>
    <scope>NUCLEOTIDE SEQUENCE [LARGE SCALE GENOMIC DNA]</scope>
    <source>
        <strain evidence="9 10">Pr1d</strain>
    </source>
</reference>
<protein>
    <submittedName>
        <fullName evidence="9">Uncharacterized protein</fullName>
    </submittedName>
</protein>
<evidence type="ECO:0000313" key="10">
    <source>
        <dbReference type="Proteomes" id="UP000323917"/>
    </source>
</evidence>
<evidence type="ECO:0000256" key="4">
    <source>
        <dbReference type="ARBA" id="ARBA00022968"/>
    </source>
</evidence>
<evidence type="ECO:0000256" key="2">
    <source>
        <dbReference type="ARBA" id="ARBA00022692"/>
    </source>
</evidence>
<keyword evidence="5" id="KW-1133">Transmembrane helix</keyword>
<sequence length="698" mass="75852" precursor="true">MKISSGFKLFWQVLPAILLLVGSLEAANAQTILIDFGNEDSYRGATVTNPDVNGNHWNSVRSQDFYPNLLDMAGNATTVDFGFTTAAGTDSYNGPAGPTDINGPSDSVYNAAALGNLGVQNAVYDYYVSSQFQIQQLDPLKTYDLTFFGSHKYNNDDTTKYTIYTDDTFTTPLSTANLFVGSGSTHNQANVVTIQGVAPQANNTLYVGFEGANGGNGYLNALQIADAASDPPDPDPDPAGKPKLYMHYMPWHDTPASLGGSNGSSWNGHWNGFGATNPNNIDADGRREIASNYYPKIGPYQSSDPDVLEYHMLLMKMAGVEGILIDWYGVQGTNGDITKLLNNSNAIVAKTDDFSMEFGVVLEDRFAANTGQVATNMAYLRDNYFNKPEYIRIGDGDDPLVAVFGPITQQQPSDWTTILAQAGEDVELLPLWYEKNDAGANATGEYAWIYEDEARDDYLTRLEEFYQNRAPTLGTVGGVAYPGFESFGGFSFEIPHDNGQTLANTLALADEYSNNLDFIQLATFNDFGEGTIFEPTVETGFAYLMQLQQFTEVPYGEAELQMVFDLYRARKEFSGDGTIQAQLDQASAHLNAFEIDDALAIIQSILPPGDFDGDGDADGADFLLWQRQNGKTGLYPLNTLEADGNADGVVDGKDLLLWQQHSNAATIVSPLSESLAVPEPSAAAILLPLGLGILLRLF</sequence>
<keyword evidence="3" id="KW-0378">Hydrolase</keyword>
<evidence type="ECO:0000256" key="7">
    <source>
        <dbReference type="ARBA" id="ARBA00023136"/>
    </source>
</evidence>
<evidence type="ECO:0000256" key="6">
    <source>
        <dbReference type="ARBA" id="ARBA00023034"/>
    </source>
</evidence>
<keyword evidence="4" id="KW-0735">Signal-anchor</keyword>
<dbReference type="GO" id="GO:0004559">
    <property type="term" value="F:alpha-mannosidase activity"/>
    <property type="evidence" value="ECO:0007669"/>
    <property type="project" value="TreeGrafter"/>
</dbReference>
<gene>
    <name evidence="9" type="ORF">Pr1d_40310</name>
</gene>
<evidence type="ECO:0000256" key="5">
    <source>
        <dbReference type="ARBA" id="ARBA00022989"/>
    </source>
</evidence>
<keyword evidence="2" id="KW-0812">Transmembrane</keyword>
<name>A0A5B9QGC9_9BACT</name>
<organism evidence="9 10">
    <name type="scientific">Bythopirellula goksoeyrii</name>
    <dbReference type="NCBI Taxonomy" id="1400387"/>
    <lineage>
        <taxon>Bacteria</taxon>
        <taxon>Pseudomonadati</taxon>
        <taxon>Planctomycetota</taxon>
        <taxon>Planctomycetia</taxon>
        <taxon>Pirellulales</taxon>
        <taxon>Lacipirellulaceae</taxon>
        <taxon>Bythopirellula</taxon>
    </lineage>
</organism>
<accession>A0A5B9QGC9</accession>
<comment type="subcellular location">
    <subcellularLocation>
        <location evidence="1">Golgi apparatus membrane</location>
        <topology evidence="1">Single-pass type II membrane protein</topology>
    </subcellularLocation>
</comment>
<evidence type="ECO:0000256" key="1">
    <source>
        <dbReference type="ARBA" id="ARBA00004323"/>
    </source>
</evidence>
<feature type="signal peptide" evidence="8">
    <location>
        <begin position="1"/>
        <end position="26"/>
    </location>
</feature>
<evidence type="ECO:0000313" key="9">
    <source>
        <dbReference type="EMBL" id="QEG36695.1"/>
    </source>
</evidence>
<evidence type="ECO:0000256" key="3">
    <source>
        <dbReference type="ARBA" id="ARBA00022801"/>
    </source>
</evidence>
<dbReference type="Proteomes" id="UP000323917">
    <property type="component" value="Chromosome"/>
</dbReference>
<dbReference type="Gene3D" id="3.20.20.80">
    <property type="entry name" value="Glycosidases"/>
    <property type="match status" value="1"/>
</dbReference>
<dbReference type="InterPro" id="IPR036439">
    <property type="entry name" value="Dockerin_dom_sf"/>
</dbReference>
<keyword evidence="10" id="KW-1185">Reference proteome</keyword>
<dbReference type="Gene3D" id="1.10.1330.10">
    <property type="entry name" value="Dockerin domain"/>
    <property type="match status" value="1"/>
</dbReference>
<dbReference type="GO" id="GO:0000272">
    <property type="term" value="P:polysaccharide catabolic process"/>
    <property type="evidence" value="ECO:0007669"/>
    <property type="project" value="InterPro"/>
</dbReference>
<dbReference type="KEGG" id="bgok:Pr1d_40310"/>
<dbReference type="PANTHER" id="PTHR13572:SF4">
    <property type="entry name" value="RE57134P"/>
    <property type="match status" value="1"/>
</dbReference>
<keyword evidence="7" id="KW-0472">Membrane</keyword>
<proteinExistence type="predicted"/>
<dbReference type="OrthoDB" id="9816564at2"/>
<keyword evidence="6" id="KW-0333">Golgi apparatus</keyword>
<feature type="chain" id="PRO_5022845370" evidence="8">
    <location>
        <begin position="27"/>
        <end position="698"/>
    </location>
</feature>